<evidence type="ECO:0000313" key="2">
    <source>
        <dbReference type="Proteomes" id="UP000805649"/>
    </source>
</evidence>
<proteinExistence type="predicted"/>
<sequence>MTQSFGNLPAGVLKTPESYTLSIPNQDVDDFKKLIELSKIGPETFYNKQEDRRFGVTRKWLTDAKATWLKYDWKKHEDRINSFPNFKAHVDHKEIGTTEVHFTALFSAKKDATPVIFMHGWPGSFLEFLPMLDLLRNKYNPSTLPYHVIVPSLPGYGLSASSVPLDQELTLEHVAGIMNQLMLDLGFGGGYAAQGGDVGSFLARFISVSYKECKAIHLNMLYPDSDDAGSIDSVSPQEQQYLQHMQQWRTTGMSYALEHGLRPATIGLVLSASPISLLAWIGEKYLEWADDRHPLKLETILDLVSLYWLTSTFPRSLYPYRPLAQAITSGGQIPVPTSKEIPLGYSFFPGEVSFMPKAWAEKAYPNLKFYRTHDKGGHFAALEQPEIFLQDVEDFLKTVKTTSKI</sequence>
<dbReference type="EMBL" id="VUJX02000001">
    <property type="protein sequence ID" value="KAL0943352.1"/>
    <property type="molecule type" value="Genomic_DNA"/>
</dbReference>
<reference evidence="1 2" key="1">
    <citation type="journal article" date="2020" name="Phytopathology">
        <title>Genome Sequence Resources of Colletotrichum truncatum, C. plurivorum, C. musicola, and C. sojae: Four Species Pathogenic to Soybean (Glycine max).</title>
        <authorList>
            <person name="Rogerio F."/>
            <person name="Boufleur T.R."/>
            <person name="Ciampi-Guillardi M."/>
            <person name="Sukno S.A."/>
            <person name="Thon M.R."/>
            <person name="Massola Junior N.S."/>
            <person name="Baroncelli R."/>
        </authorList>
    </citation>
    <scope>NUCLEOTIDE SEQUENCE [LARGE SCALE GENOMIC DNA]</scope>
    <source>
        <strain evidence="1 2">CMES1059</strain>
    </source>
</reference>
<evidence type="ECO:0000313" key="1">
    <source>
        <dbReference type="EMBL" id="KAL0943352.1"/>
    </source>
</evidence>
<protein>
    <submittedName>
        <fullName evidence="1">Epoxide hydrolase</fullName>
    </submittedName>
</protein>
<keyword evidence="1" id="KW-0378">Hydrolase</keyword>
<dbReference type="Proteomes" id="UP000805649">
    <property type="component" value="Unassembled WGS sequence"/>
</dbReference>
<comment type="caution">
    <text evidence="1">The sequence shown here is derived from an EMBL/GenBank/DDBJ whole genome shotgun (WGS) entry which is preliminary data.</text>
</comment>
<gene>
    <name evidence="1" type="ORF">CTRU02_201238</name>
</gene>
<name>A0ACC3ZGR8_COLTU</name>
<accession>A0ACC3ZGR8</accession>
<organism evidence="1 2">
    <name type="scientific">Colletotrichum truncatum</name>
    <name type="common">Anthracnose fungus</name>
    <name type="synonym">Colletotrichum capsici</name>
    <dbReference type="NCBI Taxonomy" id="5467"/>
    <lineage>
        <taxon>Eukaryota</taxon>
        <taxon>Fungi</taxon>
        <taxon>Dikarya</taxon>
        <taxon>Ascomycota</taxon>
        <taxon>Pezizomycotina</taxon>
        <taxon>Sordariomycetes</taxon>
        <taxon>Hypocreomycetidae</taxon>
        <taxon>Glomerellales</taxon>
        <taxon>Glomerellaceae</taxon>
        <taxon>Colletotrichum</taxon>
        <taxon>Colletotrichum truncatum species complex</taxon>
    </lineage>
</organism>
<keyword evidence="2" id="KW-1185">Reference proteome</keyword>